<dbReference type="Proteomes" id="UP000023152">
    <property type="component" value="Unassembled WGS sequence"/>
</dbReference>
<accession>X6M8R1</accession>
<comment type="caution">
    <text evidence="1">The sequence shown here is derived from an EMBL/GenBank/DDBJ whole genome shotgun (WGS) entry which is preliminary data.</text>
</comment>
<evidence type="ECO:0000313" key="1">
    <source>
        <dbReference type="EMBL" id="ETO09390.1"/>
    </source>
</evidence>
<protein>
    <submittedName>
        <fullName evidence="1">Uncharacterized protein</fullName>
    </submittedName>
</protein>
<keyword evidence="2" id="KW-1185">Reference proteome</keyword>
<reference evidence="1 2" key="1">
    <citation type="journal article" date="2013" name="Curr. Biol.">
        <title>The Genome of the Foraminiferan Reticulomyxa filosa.</title>
        <authorList>
            <person name="Glockner G."/>
            <person name="Hulsmann N."/>
            <person name="Schleicher M."/>
            <person name="Noegel A.A."/>
            <person name="Eichinger L."/>
            <person name="Gallinger C."/>
            <person name="Pawlowski J."/>
            <person name="Sierra R."/>
            <person name="Euteneuer U."/>
            <person name="Pillet L."/>
            <person name="Moustafa A."/>
            <person name="Platzer M."/>
            <person name="Groth M."/>
            <person name="Szafranski K."/>
            <person name="Schliwa M."/>
        </authorList>
    </citation>
    <scope>NUCLEOTIDE SEQUENCE [LARGE SCALE GENOMIC DNA]</scope>
</reference>
<organism evidence="1 2">
    <name type="scientific">Reticulomyxa filosa</name>
    <dbReference type="NCBI Taxonomy" id="46433"/>
    <lineage>
        <taxon>Eukaryota</taxon>
        <taxon>Sar</taxon>
        <taxon>Rhizaria</taxon>
        <taxon>Retaria</taxon>
        <taxon>Foraminifera</taxon>
        <taxon>Monothalamids</taxon>
        <taxon>Reticulomyxidae</taxon>
        <taxon>Reticulomyxa</taxon>
    </lineage>
</organism>
<sequence>MILAQVGSKLTASLREKSELIEAVNNDTLMPQQFKENNLRRKLSVQYQESVAQVKKVPLGRMRLPTIVSKKGLPMLPPGNKSQKGVFGRSVMQNSAIAAHGAYHPQPFKSTANTDSSLSYQQQKQAAQEAAKAVNMGLIS</sequence>
<evidence type="ECO:0000313" key="2">
    <source>
        <dbReference type="Proteomes" id="UP000023152"/>
    </source>
</evidence>
<dbReference type="AlphaFoldDB" id="X6M8R1"/>
<dbReference type="EMBL" id="ASPP01024091">
    <property type="protein sequence ID" value="ETO09390.1"/>
    <property type="molecule type" value="Genomic_DNA"/>
</dbReference>
<gene>
    <name evidence="1" type="ORF">RFI_27986</name>
</gene>
<name>X6M8R1_RETFI</name>
<proteinExistence type="predicted"/>